<dbReference type="PANTHER" id="PTHR17224:SF1">
    <property type="entry name" value="PEPTIDYL-TRNA HYDROLASE"/>
    <property type="match status" value="1"/>
</dbReference>
<keyword evidence="7" id="KW-1185">Reference proteome</keyword>
<dbReference type="OrthoDB" id="1711136at2759"/>
<dbReference type="Pfam" id="PF01195">
    <property type="entry name" value="Pept_tRNA_hydro"/>
    <property type="match status" value="1"/>
</dbReference>
<dbReference type="InterPro" id="IPR036416">
    <property type="entry name" value="Pept_tRNA_hydro_sf"/>
</dbReference>
<dbReference type="InterPro" id="IPR001328">
    <property type="entry name" value="Pept_tRNA_hydro"/>
</dbReference>
<comment type="similarity">
    <text evidence="5">Belongs to the PTH family.</text>
</comment>
<evidence type="ECO:0000313" key="7">
    <source>
        <dbReference type="Proteomes" id="UP000009131"/>
    </source>
</evidence>
<dbReference type="GO" id="GO:0000049">
    <property type="term" value="F:tRNA binding"/>
    <property type="evidence" value="ECO:0007669"/>
    <property type="project" value="UniProtKB-KW"/>
</dbReference>
<keyword evidence="4" id="KW-0694">RNA-binding</keyword>
<proteinExistence type="inferred from homology"/>
<evidence type="ECO:0000256" key="1">
    <source>
        <dbReference type="ARBA" id="ARBA00013260"/>
    </source>
</evidence>
<dbReference type="FunCoup" id="G7E405">
    <property type="interactions" value="102"/>
</dbReference>
<organism evidence="6 7">
    <name type="scientific">Mixia osmundae (strain CBS 9802 / IAM 14324 / JCM 22182 / KY 12970)</name>
    <dbReference type="NCBI Taxonomy" id="764103"/>
    <lineage>
        <taxon>Eukaryota</taxon>
        <taxon>Fungi</taxon>
        <taxon>Dikarya</taxon>
        <taxon>Basidiomycota</taxon>
        <taxon>Pucciniomycotina</taxon>
        <taxon>Mixiomycetes</taxon>
        <taxon>Mixiales</taxon>
        <taxon>Mixiaceae</taxon>
        <taxon>Mixia</taxon>
    </lineage>
</organism>
<reference evidence="6 7" key="2">
    <citation type="journal article" date="2012" name="Open Biol.">
        <title>Characteristics of nucleosomes and linker DNA regions on the genome of the basidiomycete Mixia osmundae revealed by mono- and dinucleosome mapping.</title>
        <authorList>
            <person name="Nishida H."/>
            <person name="Kondo S."/>
            <person name="Matsumoto T."/>
            <person name="Suzuki Y."/>
            <person name="Yoshikawa H."/>
            <person name="Taylor T.D."/>
            <person name="Sugiyama J."/>
        </authorList>
    </citation>
    <scope>NUCLEOTIDE SEQUENCE [LARGE SCALE GENOMIC DNA]</scope>
    <source>
        <strain evidence="7">CBS 9802 / IAM 14324 / JCM 22182 / KY 12970</strain>
    </source>
</reference>
<dbReference type="eggNOG" id="KOG2255">
    <property type="taxonomic scope" value="Eukaryota"/>
</dbReference>
<protein>
    <recommendedName>
        <fullName evidence="1">peptidyl-tRNA hydrolase</fullName>
        <ecNumber evidence="1">3.1.1.29</ecNumber>
    </recommendedName>
</protein>
<dbReference type="InterPro" id="IPR018171">
    <property type="entry name" value="Pept_tRNA_hydro_CS"/>
</dbReference>
<dbReference type="EMBL" id="BABT02000126">
    <property type="protein sequence ID" value="GAA97565.1"/>
    <property type="molecule type" value="Genomic_DNA"/>
</dbReference>
<evidence type="ECO:0000256" key="4">
    <source>
        <dbReference type="ARBA" id="ARBA00022884"/>
    </source>
</evidence>
<name>G7E405_MIXOS</name>
<dbReference type="STRING" id="764103.G7E405"/>
<dbReference type="HOGENOM" id="CLU_062456_2_2_1"/>
<keyword evidence="2" id="KW-0820">tRNA-binding</keyword>
<dbReference type="Gene3D" id="3.40.50.1470">
    <property type="entry name" value="Peptidyl-tRNA hydrolase"/>
    <property type="match status" value="1"/>
</dbReference>
<dbReference type="AlphaFoldDB" id="G7E405"/>
<dbReference type="GO" id="GO:0004045">
    <property type="term" value="F:peptidyl-tRNA hydrolase activity"/>
    <property type="evidence" value="ECO:0007669"/>
    <property type="project" value="UniProtKB-EC"/>
</dbReference>
<gene>
    <name evidence="6" type="primary">Mo04243</name>
    <name evidence="6" type="ORF">E5Q_04243</name>
</gene>
<evidence type="ECO:0000256" key="3">
    <source>
        <dbReference type="ARBA" id="ARBA00022801"/>
    </source>
</evidence>
<evidence type="ECO:0000256" key="5">
    <source>
        <dbReference type="ARBA" id="ARBA00038063"/>
    </source>
</evidence>
<evidence type="ECO:0000313" key="6">
    <source>
        <dbReference type="EMBL" id="GAA97565.1"/>
    </source>
</evidence>
<sequence length="196" mass="21334">MQLRTLLVGLGNGDKQYTATRHSLGRYALHELRAMLDMPAMRYDRTLGGTHSSLMIGGRQLTLYEARSFMNVCGPSIAKAVKRFEPDHLIVMHDDLDVAPGMLKYSKAGGTRGHNGLRSLDATLKSPRRELIRLGIGRPSSGSVADYVLSSLGHTEAGDFAYDAVTRQPGAALEQLWQVIQDAMASASAQKEAHAK</sequence>
<dbReference type="PROSITE" id="PS01196">
    <property type="entry name" value="PEPT_TRNA_HYDROL_2"/>
    <property type="match status" value="1"/>
</dbReference>
<dbReference type="InParanoid" id="G7E405"/>
<dbReference type="Proteomes" id="UP000009131">
    <property type="component" value="Unassembled WGS sequence"/>
</dbReference>
<keyword evidence="3" id="KW-0378">Hydrolase</keyword>
<comment type="caution">
    <text evidence="6">The sequence shown here is derived from an EMBL/GenBank/DDBJ whole genome shotgun (WGS) entry which is preliminary data.</text>
</comment>
<evidence type="ECO:0000256" key="2">
    <source>
        <dbReference type="ARBA" id="ARBA00022555"/>
    </source>
</evidence>
<dbReference type="NCBIfam" id="TIGR00447">
    <property type="entry name" value="pth"/>
    <property type="match status" value="1"/>
</dbReference>
<dbReference type="PANTHER" id="PTHR17224">
    <property type="entry name" value="PEPTIDYL-TRNA HYDROLASE"/>
    <property type="match status" value="1"/>
</dbReference>
<reference evidence="6 7" key="1">
    <citation type="journal article" date="2011" name="J. Gen. Appl. Microbiol.">
        <title>Draft genome sequencing of the enigmatic basidiomycete Mixia osmundae.</title>
        <authorList>
            <person name="Nishida H."/>
            <person name="Nagatsuka Y."/>
            <person name="Sugiyama J."/>
        </authorList>
    </citation>
    <scope>NUCLEOTIDE SEQUENCE [LARGE SCALE GENOMIC DNA]</scope>
    <source>
        <strain evidence="7">CBS 9802 / IAM 14324 / JCM 22182 / KY 12970</strain>
    </source>
</reference>
<accession>G7E405</accession>
<dbReference type="SUPFAM" id="SSF53178">
    <property type="entry name" value="Peptidyl-tRNA hydrolase-like"/>
    <property type="match status" value="1"/>
</dbReference>
<dbReference type="EC" id="3.1.1.29" evidence="1"/>